<protein>
    <submittedName>
        <fullName evidence="2">Uncharacterized protein</fullName>
    </submittedName>
</protein>
<dbReference type="AlphaFoldDB" id="A0A2N9GGU4"/>
<gene>
    <name evidence="2" type="ORF">FSB_LOCUS26246</name>
</gene>
<organism evidence="2">
    <name type="scientific">Fagus sylvatica</name>
    <name type="common">Beechnut</name>
    <dbReference type="NCBI Taxonomy" id="28930"/>
    <lineage>
        <taxon>Eukaryota</taxon>
        <taxon>Viridiplantae</taxon>
        <taxon>Streptophyta</taxon>
        <taxon>Embryophyta</taxon>
        <taxon>Tracheophyta</taxon>
        <taxon>Spermatophyta</taxon>
        <taxon>Magnoliopsida</taxon>
        <taxon>eudicotyledons</taxon>
        <taxon>Gunneridae</taxon>
        <taxon>Pentapetalae</taxon>
        <taxon>rosids</taxon>
        <taxon>fabids</taxon>
        <taxon>Fagales</taxon>
        <taxon>Fagaceae</taxon>
        <taxon>Fagus</taxon>
    </lineage>
</organism>
<name>A0A2N9GGU4_FAGSY</name>
<dbReference type="EMBL" id="OIVN01001862">
    <property type="protein sequence ID" value="SPC98364.1"/>
    <property type="molecule type" value="Genomic_DNA"/>
</dbReference>
<evidence type="ECO:0000256" key="1">
    <source>
        <dbReference type="SAM" id="MobiDB-lite"/>
    </source>
</evidence>
<evidence type="ECO:0000313" key="2">
    <source>
        <dbReference type="EMBL" id="SPC98364.1"/>
    </source>
</evidence>
<reference evidence="2" key="1">
    <citation type="submission" date="2018-02" db="EMBL/GenBank/DDBJ databases">
        <authorList>
            <person name="Cohen D.B."/>
            <person name="Kent A.D."/>
        </authorList>
    </citation>
    <scope>NUCLEOTIDE SEQUENCE</scope>
</reference>
<sequence>MNAAGLGIIIRDANGNIVAVVDWWCNEYRYPKMWKMEALPCHCVVELASEVGVHEIQNGQRPAFAGGASVTYNDKITWLLMLWQGKQKILIHGKFRAKLKKSQNSQTRFSPPALILSLTAATQPPGLTSSVLTSRPHDLTASRPQPHGLTASRPQPYRLSTVDLHHHDVAQIHSQPSLFFWFWVFAVPRSLVARFDENSPDLVRSRRIW</sequence>
<accession>A0A2N9GGU4</accession>
<feature type="region of interest" description="Disordered" evidence="1">
    <location>
        <begin position="127"/>
        <end position="154"/>
    </location>
</feature>
<proteinExistence type="predicted"/>